<evidence type="ECO:0000313" key="4">
    <source>
        <dbReference type="Proteomes" id="UP001500101"/>
    </source>
</evidence>
<evidence type="ECO:0000313" key="3">
    <source>
        <dbReference type="EMBL" id="GAA4141975.1"/>
    </source>
</evidence>
<accession>A0ABP7YVH6</accession>
<gene>
    <name evidence="3" type="ORF">GCM10022216_22440</name>
</gene>
<name>A0ABP7YVH6_9SPHI</name>
<dbReference type="RefSeq" id="WP_344674815.1">
    <property type="nucleotide sequence ID" value="NZ_BAAAZI010000009.1"/>
</dbReference>
<dbReference type="Pfam" id="PF00534">
    <property type="entry name" value="Glycos_transf_1"/>
    <property type="match status" value="1"/>
</dbReference>
<feature type="domain" description="Glycosyl transferase family 1" evidence="2">
    <location>
        <begin position="195"/>
        <end position="345"/>
    </location>
</feature>
<dbReference type="Gene3D" id="3.40.50.2000">
    <property type="entry name" value="Glycogen Phosphorylase B"/>
    <property type="match status" value="1"/>
</dbReference>
<keyword evidence="1" id="KW-0808">Transferase</keyword>
<proteinExistence type="predicted"/>
<reference evidence="4" key="1">
    <citation type="journal article" date="2019" name="Int. J. Syst. Evol. Microbiol.">
        <title>The Global Catalogue of Microorganisms (GCM) 10K type strain sequencing project: providing services to taxonomists for standard genome sequencing and annotation.</title>
        <authorList>
            <consortium name="The Broad Institute Genomics Platform"/>
            <consortium name="The Broad Institute Genome Sequencing Center for Infectious Disease"/>
            <person name="Wu L."/>
            <person name="Ma J."/>
        </authorList>
    </citation>
    <scope>NUCLEOTIDE SEQUENCE [LARGE SCALE GENOMIC DNA]</scope>
    <source>
        <strain evidence="4">JCM 16704</strain>
    </source>
</reference>
<dbReference type="Proteomes" id="UP001500101">
    <property type="component" value="Unassembled WGS sequence"/>
</dbReference>
<keyword evidence="4" id="KW-1185">Reference proteome</keyword>
<dbReference type="PANTHER" id="PTHR46401">
    <property type="entry name" value="GLYCOSYLTRANSFERASE WBBK-RELATED"/>
    <property type="match status" value="1"/>
</dbReference>
<evidence type="ECO:0000256" key="1">
    <source>
        <dbReference type="ARBA" id="ARBA00022679"/>
    </source>
</evidence>
<dbReference type="EMBL" id="BAAAZI010000009">
    <property type="protein sequence ID" value="GAA4141975.1"/>
    <property type="molecule type" value="Genomic_DNA"/>
</dbReference>
<protein>
    <submittedName>
        <fullName evidence="3">Glycosyltransferase family 1 protein</fullName>
    </submittedName>
</protein>
<sequence>MKKIVISAVNIVEAGTLAILKDCLAYLSKLAEKEDIEIIAVVHKKALADFPNITYIETTWPKKRWINRLWYEYVSLKKVSKEIGSVFLWFSLHDTSPSVIANRRAVYCHNSYSFYRWKFHDLIFAPKIALFAMFTKYIYQTNIHKNDYLVVQQNWFREAMSRIFKINKNRIIVAPAHFNKAITDTAANTKDSDSSDTYQFLFPASPNSHKNFEVICKAAELLEKRHLFKPFKIVLTVSGAENKYASWLYKNWHQIQPIDFRGFVKKEELKELYQQSNCLIYPSKVESWGLPISEFSAYNKPMLLADLPYAKETAAGSIKTAFFNPENAEELAMLMENLIKGEEKDLKAVPLLKIAEPIANNWNELFTILMRD</sequence>
<dbReference type="SUPFAM" id="SSF53756">
    <property type="entry name" value="UDP-Glycosyltransferase/glycogen phosphorylase"/>
    <property type="match status" value="1"/>
</dbReference>
<dbReference type="InterPro" id="IPR001296">
    <property type="entry name" value="Glyco_trans_1"/>
</dbReference>
<organism evidence="3 4">
    <name type="scientific">Sphingobacterium kyonggiense</name>
    <dbReference type="NCBI Taxonomy" id="714075"/>
    <lineage>
        <taxon>Bacteria</taxon>
        <taxon>Pseudomonadati</taxon>
        <taxon>Bacteroidota</taxon>
        <taxon>Sphingobacteriia</taxon>
        <taxon>Sphingobacteriales</taxon>
        <taxon>Sphingobacteriaceae</taxon>
        <taxon>Sphingobacterium</taxon>
    </lineage>
</organism>
<comment type="caution">
    <text evidence="3">The sequence shown here is derived from an EMBL/GenBank/DDBJ whole genome shotgun (WGS) entry which is preliminary data.</text>
</comment>
<dbReference type="PANTHER" id="PTHR46401:SF2">
    <property type="entry name" value="GLYCOSYLTRANSFERASE WBBK-RELATED"/>
    <property type="match status" value="1"/>
</dbReference>
<evidence type="ECO:0000259" key="2">
    <source>
        <dbReference type="Pfam" id="PF00534"/>
    </source>
</evidence>